<protein>
    <submittedName>
        <fullName evidence="2">Uncharacterized protein</fullName>
    </submittedName>
</protein>
<dbReference type="RefSeq" id="WP_343982895.1">
    <property type="nucleotide sequence ID" value="NZ_BAAAHK010000022.1"/>
</dbReference>
<dbReference type="Proteomes" id="UP001500542">
    <property type="component" value="Unassembled WGS sequence"/>
</dbReference>
<proteinExistence type="predicted"/>
<comment type="caution">
    <text evidence="2">The sequence shown here is derived from an EMBL/GenBank/DDBJ whole genome shotgun (WGS) entry which is preliminary data.</text>
</comment>
<evidence type="ECO:0000256" key="1">
    <source>
        <dbReference type="SAM" id="MobiDB-lite"/>
    </source>
</evidence>
<gene>
    <name evidence="2" type="ORF">GCM10009554_78400</name>
</gene>
<keyword evidence="3" id="KW-1185">Reference proteome</keyword>
<reference evidence="2 3" key="1">
    <citation type="journal article" date="2019" name="Int. J. Syst. Evol. Microbiol.">
        <title>The Global Catalogue of Microorganisms (GCM) 10K type strain sequencing project: providing services to taxonomists for standard genome sequencing and annotation.</title>
        <authorList>
            <consortium name="The Broad Institute Genomics Platform"/>
            <consortium name="The Broad Institute Genome Sequencing Center for Infectious Disease"/>
            <person name="Wu L."/>
            <person name="Ma J."/>
        </authorList>
    </citation>
    <scope>NUCLEOTIDE SEQUENCE [LARGE SCALE GENOMIC DNA]</scope>
    <source>
        <strain evidence="2 3">JCM 10977</strain>
    </source>
</reference>
<feature type="region of interest" description="Disordered" evidence="1">
    <location>
        <begin position="1"/>
        <end position="50"/>
    </location>
</feature>
<organism evidence="2 3">
    <name type="scientific">Kribbella koreensis</name>
    <dbReference type="NCBI Taxonomy" id="57909"/>
    <lineage>
        <taxon>Bacteria</taxon>
        <taxon>Bacillati</taxon>
        <taxon>Actinomycetota</taxon>
        <taxon>Actinomycetes</taxon>
        <taxon>Propionibacteriales</taxon>
        <taxon>Kribbellaceae</taxon>
        <taxon>Kribbella</taxon>
    </lineage>
</organism>
<sequence>MTSSPDDLPTDPLELDEEDTGDIVVPAEADAADVVEQHQSAGEPDESDYR</sequence>
<feature type="compositionally biased region" description="Low complexity" evidence="1">
    <location>
        <begin position="1"/>
        <end position="12"/>
    </location>
</feature>
<evidence type="ECO:0000313" key="3">
    <source>
        <dbReference type="Proteomes" id="UP001500542"/>
    </source>
</evidence>
<dbReference type="EMBL" id="BAAAHK010000022">
    <property type="protein sequence ID" value="GAA0961629.1"/>
    <property type="molecule type" value="Genomic_DNA"/>
</dbReference>
<accession>A0ABN1RQB6</accession>
<evidence type="ECO:0000313" key="2">
    <source>
        <dbReference type="EMBL" id="GAA0961629.1"/>
    </source>
</evidence>
<name>A0ABN1RQB6_9ACTN</name>
<feature type="compositionally biased region" description="Low complexity" evidence="1">
    <location>
        <begin position="24"/>
        <end position="34"/>
    </location>
</feature>